<dbReference type="GO" id="GO:0009409">
    <property type="term" value="P:response to cold"/>
    <property type="evidence" value="ECO:0007669"/>
    <property type="project" value="UniProtKB-ARBA"/>
</dbReference>
<sequence length="749" mass="81210">MPALACCVDAAPAPPGYALAGDISLPPPVTFTGALPLATTTDDADTNTSHWTPSMSSTLYRIDGWGAPYFAVNTAGNISVMPHGLGTLPHQEIDLLKIVKKASDPKHFGGLGLQLPLIVRFPDVLKNRLESLQSAFEFAIQEQGYDGHYQGVYPVKCNQDRFVVEDIVKFGSPFRFGLEAGSKPELLLAMSCLCKGNQEALLVCNGFKDREYISLAIVARKLALNTVIVLEQEEELDLVVEISKKLCIRPVIGLRAKLRTRHSGHFGSTSGEKGKFGLNTTQVLRVVKKLENLGMLDCLQLLHFHIGSQIPTTALLADGVGEAAQIYCELVRLGAQMRVIDIGGGLGIDYDGTKSCDSDISVGYSLEEYAAAVVSAVQFVCDRRSVKHPVICSESGRAIVSHHSVLIFEAIGASSYGAPTLSTIGLQHLVEGLSDEARADYQSLSAATMVGDYENCVLYMEQLKQRCVEQFKQGTLGMEQLASVDGLCELVSSAIGAKDPVRTYHVNLSVFTSIPDFWGIDQMFPIVPVHRLDEKPTAKGILSDLTCDSDGKIDRFIGGESSLPLHELEGNDGGYYLGMFLGGAYEEALGGLHNLFGGPSVVRVMQRDGPHGFAVTRAVPGPSSGDVLRVMQHEPELMFETLKYRAQEFAADENGHDDDEDVDEKSMMNAAALAARLAFSFDNMPYLVASSSCALNAMENNGFYYCSSDEFSEVVTDSTWDKESGESSVWILLGLIDRIPPFSIQRGSM</sequence>
<feature type="modified residue" description="N6-(pyridoxal phosphate)lysine" evidence="14">
    <location>
        <position position="156"/>
    </location>
</feature>
<keyword evidence="18" id="KW-1185">Reference proteome</keyword>
<feature type="domain" description="Orn/DAP/Arg decarboxylase 2 N-terminal" evidence="16">
    <location>
        <begin position="148"/>
        <end position="401"/>
    </location>
</feature>
<evidence type="ECO:0000256" key="8">
    <source>
        <dbReference type="ARBA" id="ARBA00022898"/>
    </source>
</evidence>
<evidence type="ECO:0000256" key="9">
    <source>
        <dbReference type="ARBA" id="ARBA00023023"/>
    </source>
</evidence>
<feature type="active site" description="Proton donor" evidence="14">
    <location>
        <position position="547"/>
    </location>
</feature>
<evidence type="ECO:0000256" key="7">
    <source>
        <dbReference type="ARBA" id="ARBA00022842"/>
    </source>
</evidence>
<evidence type="ECO:0000256" key="13">
    <source>
        <dbReference type="ARBA" id="ARBA00067569"/>
    </source>
</evidence>
<dbReference type="EMBL" id="SDMP01000003">
    <property type="protein sequence ID" value="RYR69815.1"/>
    <property type="molecule type" value="Genomic_DNA"/>
</dbReference>
<evidence type="ECO:0000256" key="1">
    <source>
        <dbReference type="ARBA" id="ARBA00001933"/>
    </source>
</evidence>
<dbReference type="InterPro" id="IPR022657">
    <property type="entry name" value="De-COase2_CS"/>
</dbReference>
<comment type="cofactor">
    <cofactor evidence="1 14 15">
        <name>pyridoxal 5'-phosphate</name>
        <dbReference type="ChEBI" id="CHEBI:597326"/>
    </cofactor>
</comment>
<name>A0A445E379_ARAHY</name>
<dbReference type="InterPro" id="IPR029066">
    <property type="entry name" value="PLP-binding_barrel"/>
</dbReference>
<dbReference type="NCBIfam" id="TIGR01273">
    <property type="entry name" value="speA"/>
    <property type="match status" value="1"/>
</dbReference>
<evidence type="ECO:0000313" key="18">
    <source>
        <dbReference type="Proteomes" id="UP000289738"/>
    </source>
</evidence>
<dbReference type="PRINTS" id="PR01180">
    <property type="entry name" value="ARGDCRBXLASE"/>
</dbReference>
<dbReference type="EC" id="4.1.1.19" evidence="5 15"/>
<dbReference type="UniPathway" id="UPA00186">
    <property type="reaction ID" value="UER00284"/>
</dbReference>
<reference evidence="17 18" key="1">
    <citation type="submission" date="2019-01" db="EMBL/GenBank/DDBJ databases">
        <title>Sequencing of cultivated peanut Arachis hypogaea provides insights into genome evolution and oil improvement.</title>
        <authorList>
            <person name="Chen X."/>
        </authorList>
    </citation>
    <scope>NUCLEOTIDE SEQUENCE [LARGE SCALE GENOMIC DNA]</scope>
    <source>
        <strain evidence="18">cv. Fuhuasheng</strain>
        <tissue evidence="17">Leaves</tissue>
    </source>
</reference>
<dbReference type="Pfam" id="PF02784">
    <property type="entry name" value="Orn_Arg_deC_N"/>
    <property type="match status" value="1"/>
</dbReference>
<evidence type="ECO:0000313" key="17">
    <source>
        <dbReference type="EMBL" id="RYR69815.1"/>
    </source>
</evidence>
<proteinExistence type="inferred from homology"/>
<comment type="pathway">
    <text evidence="3 15">Amine and polyamine biosynthesis; agmatine biosynthesis; agmatine from L-arginine: step 1/1.</text>
</comment>
<dbReference type="InterPro" id="IPR009006">
    <property type="entry name" value="Ala_racemase/Decarboxylase_C"/>
</dbReference>
<evidence type="ECO:0000256" key="14">
    <source>
        <dbReference type="PIRSR" id="PIRSR600183-50"/>
    </source>
</evidence>
<dbReference type="PANTHER" id="PTHR43295">
    <property type="entry name" value="ARGININE DECARBOXYLASE"/>
    <property type="match status" value="1"/>
</dbReference>
<dbReference type="Gene3D" id="2.40.37.10">
    <property type="entry name" value="Lyase, Ornithine Decarboxylase, Chain A, domain 1"/>
    <property type="match status" value="1"/>
</dbReference>
<dbReference type="GO" id="GO:0008295">
    <property type="term" value="P:spermidine biosynthetic process"/>
    <property type="evidence" value="ECO:0007669"/>
    <property type="project" value="UniProtKB-KW"/>
</dbReference>
<organism evidence="17 18">
    <name type="scientific">Arachis hypogaea</name>
    <name type="common">Peanut</name>
    <dbReference type="NCBI Taxonomy" id="3818"/>
    <lineage>
        <taxon>Eukaryota</taxon>
        <taxon>Viridiplantae</taxon>
        <taxon>Streptophyta</taxon>
        <taxon>Embryophyta</taxon>
        <taxon>Tracheophyta</taxon>
        <taxon>Spermatophyta</taxon>
        <taxon>Magnoliopsida</taxon>
        <taxon>eudicotyledons</taxon>
        <taxon>Gunneridae</taxon>
        <taxon>Pentapetalae</taxon>
        <taxon>rosids</taxon>
        <taxon>fabids</taxon>
        <taxon>Fabales</taxon>
        <taxon>Fabaceae</taxon>
        <taxon>Papilionoideae</taxon>
        <taxon>50 kb inversion clade</taxon>
        <taxon>dalbergioids sensu lato</taxon>
        <taxon>Dalbergieae</taxon>
        <taxon>Pterocarpus clade</taxon>
        <taxon>Arachis</taxon>
    </lineage>
</organism>
<gene>
    <name evidence="17" type="ORF">Ahy_A03g016359</name>
</gene>
<dbReference type="PROSITE" id="PS00878">
    <property type="entry name" value="ODR_DC_2_1"/>
    <property type="match status" value="1"/>
</dbReference>
<keyword evidence="7 15" id="KW-0460">Magnesium</keyword>
<protein>
    <recommendedName>
        <fullName evidence="13 15">Arginine decarboxylase</fullName>
        <ecNumber evidence="5 15">4.1.1.19</ecNumber>
    </recommendedName>
</protein>
<dbReference type="PROSITE" id="PS00879">
    <property type="entry name" value="ODR_DC_2_2"/>
    <property type="match status" value="1"/>
</dbReference>
<dbReference type="InterPro" id="IPR002985">
    <property type="entry name" value="Arg_decrbxlase"/>
</dbReference>
<dbReference type="SUPFAM" id="SSF50621">
    <property type="entry name" value="Alanine racemase C-terminal domain-like"/>
    <property type="match status" value="1"/>
</dbReference>
<evidence type="ECO:0000259" key="16">
    <source>
        <dbReference type="Pfam" id="PF02784"/>
    </source>
</evidence>
<accession>A0A445E379</accession>
<comment type="catalytic activity">
    <reaction evidence="12 15">
        <text>L-arginine + H(+) = agmatine + CO2</text>
        <dbReference type="Rhea" id="RHEA:17641"/>
        <dbReference type="ChEBI" id="CHEBI:15378"/>
        <dbReference type="ChEBI" id="CHEBI:16526"/>
        <dbReference type="ChEBI" id="CHEBI:32682"/>
        <dbReference type="ChEBI" id="CHEBI:58145"/>
        <dbReference type="EC" id="4.1.1.19"/>
    </reaction>
</comment>
<evidence type="ECO:0000256" key="4">
    <source>
        <dbReference type="ARBA" id="ARBA00008357"/>
    </source>
</evidence>
<dbReference type="InterPro" id="IPR000183">
    <property type="entry name" value="Orn/DAP/Arg_de-COase"/>
</dbReference>
<dbReference type="SMR" id="A0A445E379"/>
<dbReference type="InterPro" id="IPR022644">
    <property type="entry name" value="De-COase2_N"/>
</dbReference>
<dbReference type="InterPro" id="IPR022653">
    <property type="entry name" value="De-COase2_pyr-phos_BS"/>
</dbReference>
<dbReference type="PANTHER" id="PTHR43295:SF1">
    <property type="entry name" value="ARGININE DECARBOXYLASE 1, CHLOROPLASTIC-RELATED"/>
    <property type="match status" value="1"/>
</dbReference>
<keyword evidence="10 15" id="KW-0745">Spermidine biosynthesis</keyword>
<keyword evidence="11 15" id="KW-0456">Lyase</keyword>
<dbReference type="SUPFAM" id="SSF51419">
    <property type="entry name" value="PLP-binding barrel"/>
    <property type="match status" value="1"/>
</dbReference>
<dbReference type="STRING" id="3818.A0A445E379"/>
<evidence type="ECO:0000256" key="12">
    <source>
        <dbReference type="ARBA" id="ARBA00049309"/>
    </source>
</evidence>
<evidence type="ECO:0000256" key="10">
    <source>
        <dbReference type="ARBA" id="ARBA00023066"/>
    </source>
</evidence>
<evidence type="ECO:0000256" key="15">
    <source>
        <dbReference type="RuleBase" id="RU003740"/>
    </source>
</evidence>
<evidence type="ECO:0000256" key="11">
    <source>
        <dbReference type="ARBA" id="ARBA00023239"/>
    </source>
</evidence>
<dbReference type="GO" id="GO:0008792">
    <property type="term" value="F:arginine decarboxylase activity"/>
    <property type="evidence" value="ECO:0007669"/>
    <property type="project" value="UniProtKB-EC"/>
</dbReference>
<evidence type="ECO:0000256" key="6">
    <source>
        <dbReference type="ARBA" id="ARBA00022793"/>
    </source>
</evidence>
<evidence type="ECO:0000256" key="5">
    <source>
        <dbReference type="ARBA" id="ARBA00012426"/>
    </source>
</evidence>
<evidence type="ECO:0000256" key="3">
    <source>
        <dbReference type="ARBA" id="ARBA00004773"/>
    </source>
</evidence>
<dbReference type="Gene3D" id="1.20.58.930">
    <property type="match status" value="1"/>
</dbReference>
<dbReference type="FunFam" id="3.20.20.10:FF:000001">
    <property type="entry name" value="Biosynthetic arginine decarboxylase"/>
    <property type="match status" value="1"/>
</dbReference>
<keyword evidence="9" id="KW-0661">Putrescine biosynthesis</keyword>
<dbReference type="CDD" id="cd06830">
    <property type="entry name" value="PLPDE_III_ADC"/>
    <property type="match status" value="1"/>
</dbReference>
<comment type="caution">
    <text evidence="17">The sequence shown here is derived from an EMBL/GenBank/DDBJ whole genome shotgun (WGS) entry which is preliminary data.</text>
</comment>
<dbReference type="GO" id="GO:0009446">
    <property type="term" value="P:putrescine biosynthetic process"/>
    <property type="evidence" value="ECO:0007669"/>
    <property type="project" value="UniProtKB-KW"/>
</dbReference>
<dbReference type="PRINTS" id="PR01179">
    <property type="entry name" value="ODADCRBXLASE"/>
</dbReference>
<dbReference type="GO" id="GO:0006527">
    <property type="term" value="P:L-arginine catabolic process"/>
    <property type="evidence" value="ECO:0007669"/>
    <property type="project" value="InterPro"/>
</dbReference>
<evidence type="ECO:0000256" key="2">
    <source>
        <dbReference type="ARBA" id="ARBA00001946"/>
    </source>
</evidence>
<comment type="cofactor">
    <cofactor evidence="2 15">
        <name>Mg(2+)</name>
        <dbReference type="ChEBI" id="CHEBI:18420"/>
    </cofactor>
</comment>
<comment type="similarity">
    <text evidence="4 15">Belongs to the Orn/Lys/Arg decarboxylase class-II family. SpeA subfamily.</text>
</comment>
<keyword evidence="8 14" id="KW-0663">Pyridoxal phosphate</keyword>
<dbReference type="Proteomes" id="UP000289738">
    <property type="component" value="Chromosome A03"/>
</dbReference>
<keyword evidence="6 15" id="KW-0210">Decarboxylase</keyword>
<dbReference type="Gene3D" id="3.20.20.10">
    <property type="entry name" value="Alanine racemase"/>
    <property type="match status" value="1"/>
</dbReference>
<dbReference type="AlphaFoldDB" id="A0A445E379"/>
<dbReference type="NCBIfam" id="NF003763">
    <property type="entry name" value="PRK05354.1"/>
    <property type="match status" value="1"/>
</dbReference>